<protein>
    <recommendedName>
        <fullName evidence="3">ATP-dependent RecD2 DNA helicase</fullName>
        <ecNumber evidence="3">5.6.2.3</ecNumber>
    </recommendedName>
    <alternativeName>
        <fullName evidence="3">DNA 5'-3' helicase subunit RecD2</fullName>
    </alternativeName>
</protein>
<dbReference type="Gene3D" id="2.30.30.940">
    <property type="match status" value="1"/>
</dbReference>
<dbReference type="Gene3D" id="1.10.10.2220">
    <property type="match status" value="1"/>
</dbReference>
<keyword evidence="3" id="KW-0347">Helicase</keyword>
<evidence type="ECO:0000256" key="1">
    <source>
        <dbReference type="ARBA" id="ARBA00022741"/>
    </source>
</evidence>
<dbReference type="AlphaFoldDB" id="A0A380KZA2"/>
<dbReference type="Proteomes" id="UP000254634">
    <property type="component" value="Unassembled WGS sequence"/>
</dbReference>
<feature type="domain" description="ATP-dependent RecD2 DNA helicase SH3" evidence="6">
    <location>
        <begin position="573"/>
        <end position="643"/>
    </location>
</feature>
<keyword evidence="3" id="KW-0413">Isomerase</keyword>
<dbReference type="Gene3D" id="3.40.50.300">
    <property type="entry name" value="P-loop containing nucleotide triphosphate hydrolases"/>
    <property type="match status" value="2"/>
</dbReference>
<dbReference type="Pfam" id="PF13538">
    <property type="entry name" value="UvrD_C_2"/>
    <property type="match status" value="1"/>
</dbReference>
<dbReference type="EC" id="5.6.2.3" evidence="3"/>
<dbReference type="GO" id="GO:0017116">
    <property type="term" value="F:single-stranded DNA helicase activity"/>
    <property type="evidence" value="ECO:0007669"/>
    <property type="project" value="TreeGrafter"/>
</dbReference>
<evidence type="ECO:0000259" key="7">
    <source>
        <dbReference type="Pfam" id="PF23139"/>
    </source>
</evidence>
<dbReference type="CDD" id="cd17933">
    <property type="entry name" value="DEXSc_RecD-like"/>
    <property type="match status" value="1"/>
</dbReference>
<dbReference type="Pfam" id="PF18335">
    <property type="entry name" value="SH3_13"/>
    <property type="match status" value="1"/>
</dbReference>
<dbReference type="InterPro" id="IPR027785">
    <property type="entry name" value="UvrD-like_helicase_C"/>
</dbReference>
<dbReference type="Pfam" id="PF13604">
    <property type="entry name" value="AAA_30"/>
    <property type="match status" value="1"/>
</dbReference>
<dbReference type="SUPFAM" id="SSF52540">
    <property type="entry name" value="P-loop containing nucleoside triphosphate hydrolases"/>
    <property type="match status" value="1"/>
</dbReference>
<feature type="binding site" evidence="3">
    <location>
        <begin position="355"/>
        <end position="359"/>
    </location>
    <ligand>
        <name>ATP</name>
        <dbReference type="ChEBI" id="CHEBI:30616"/>
    </ligand>
</feature>
<organism evidence="8 9">
    <name type="scientific">Streptococcus massiliensis</name>
    <dbReference type="NCBI Taxonomy" id="313439"/>
    <lineage>
        <taxon>Bacteria</taxon>
        <taxon>Bacillati</taxon>
        <taxon>Bacillota</taxon>
        <taxon>Bacilli</taxon>
        <taxon>Lactobacillales</taxon>
        <taxon>Streptococcaceae</taxon>
        <taxon>Streptococcus</taxon>
    </lineage>
</organism>
<keyword evidence="9" id="KW-1185">Reference proteome</keyword>
<dbReference type="RefSeq" id="WP_018371865.1">
    <property type="nucleotide sequence ID" value="NZ_UHFR01000005.1"/>
</dbReference>
<evidence type="ECO:0000259" key="5">
    <source>
        <dbReference type="Pfam" id="PF14490"/>
    </source>
</evidence>
<evidence type="ECO:0000259" key="6">
    <source>
        <dbReference type="Pfam" id="PF18335"/>
    </source>
</evidence>
<dbReference type="NCBIfam" id="TIGR01448">
    <property type="entry name" value="recD_rel"/>
    <property type="match status" value="1"/>
</dbReference>
<name>A0A380KZA2_9STRE</name>
<dbReference type="GO" id="GO:0005524">
    <property type="term" value="F:ATP binding"/>
    <property type="evidence" value="ECO:0007669"/>
    <property type="project" value="UniProtKB-UniRule"/>
</dbReference>
<dbReference type="GO" id="GO:0016887">
    <property type="term" value="F:ATP hydrolysis activity"/>
    <property type="evidence" value="ECO:0007669"/>
    <property type="project" value="RHEA"/>
</dbReference>
<dbReference type="GO" id="GO:0006310">
    <property type="term" value="P:DNA recombination"/>
    <property type="evidence" value="ECO:0007669"/>
    <property type="project" value="InterPro"/>
</dbReference>
<evidence type="ECO:0000259" key="4">
    <source>
        <dbReference type="Pfam" id="PF13538"/>
    </source>
</evidence>
<proteinExistence type="inferred from homology"/>
<dbReference type="InterPro" id="IPR027417">
    <property type="entry name" value="P-loop_NTPase"/>
</dbReference>
<dbReference type="InterPro" id="IPR055446">
    <property type="entry name" value="RecD2_N_OB"/>
</dbReference>
<keyword evidence="3" id="KW-0238">DNA-binding</keyword>
<dbReference type="EMBL" id="UHFR01000005">
    <property type="protein sequence ID" value="SUN77323.1"/>
    <property type="molecule type" value="Genomic_DNA"/>
</dbReference>
<dbReference type="GO" id="GO:0043139">
    <property type="term" value="F:5'-3' DNA helicase activity"/>
    <property type="evidence" value="ECO:0007669"/>
    <property type="project" value="UniProtKB-UniRule"/>
</dbReference>
<dbReference type="PANTHER" id="PTHR43788">
    <property type="entry name" value="DNA2/NAM7 HELICASE FAMILY MEMBER"/>
    <property type="match status" value="1"/>
</dbReference>
<dbReference type="InterPro" id="IPR050534">
    <property type="entry name" value="Coronavir_polyprotein_1ab"/>
</dbReference>
<feature type="domain" description="ATP-dependent RecD2 DNA helicase OB-fold" evidence="7">
    <location>
        <begin position="4"/>
        <end position="81"/>
    </location>
</feature>
<evidence type="ECO:0000313" key="9">
    <source>
        <dbReference type="Proteomes" id="UP000254634"/>
    </source>
</evidence>
<keyword evidence="1 3" id="KW-0547">Nucleotide-binding</keyword>
<dbReference type="PANTHER" id="PTHR43788:SF6">
    <property type="entry name" value="DNA HELICASE B"/>
    <property type="match status" value="1"/>
</dbReference>
<dbReference type="CDD" id="cd18809">
    <property type="entry name" value="SF1_C_RecD"/>
    <property type="match status" value="1"/>
</dbReference>
<dbReference type="OrthoDB" id="9803432at2"/>
<dbReference type="Pfam" id="PF14490">
    <property type="entry name" value="HHH_RecD2"/>
    <property type="match status" value="1"/>
</dbReference>
<comment type="catalytic activity">
    <reaction evidence="3">
        <text>ATP + H2O = ADP + phosphate + H(+)</text>
        <dbReference type="Rhea" id="RHEA:13065"/>
        <dbReference type="ChEBI" id="CHEBI:15377"/>
        <dbReference type="ChEBI" id="CHEBI:15378"/>
        <dbReference type="ChEBI" id="CHEBI:30616"/>
        <dbReference type="ChEBI" id="CHEBI:43474"/>
        <dbReference type="ChEBI" id="CHEBI:456216"/>
        <dbReference type="EC" id="5.6.2.3"/>
    </reaction>
</comment>
<comment type="function">
    <text evidence="3">DNA-dependent ATPase and ATP-dependent 5'-3' DNA helicase. Has no activity on blunt DNA or DNA with 3'-overhangs, requires at least 10 bases of 5'-ssDNA for helicase activity.</text>
</comment>
<reference evidence="8" key="1">
    <citation type="submission" date="2018-06" db="EMBL/GenBank/DDBJ databases">
        <authorList>
            <consortium name="Pathogen Informatics"/>
            <person name="Doyle S."/>
        </authorList>
    </citation>
    <scope>NUCLEOTIDE SEQUENCE [LARGE SCALE GENOMIC DNA]</scope>
    <source>
        <strain evidence="8">NCTC13765</strain>
    </source>
</reference>
<keyword evidence="3 8" id="KW-0378">Hydrolase</keyword>
<sequence length="783" mass="87735">MEIFVSGRIERVIFENPSNFYRILLLDVEDTDAELEDFELIVTGTIAEVFEDENYTFWGQLVQHPKYGQQLSINRYEKAKPTSQGLIKYFASDHFKGIGQKTAQKIVELYGDNTIDKILAEPDKLTAISGLSAATRTTFVNKLRANYGTELILSQLAEYGIPNKLAFQIQDFYKEETLEIIKTSPYQLVEDIQGVGFTIADKLAEQLGIASDSPERFRAGLVHTLFSHAVETGDTYLEARDLLEETVTLLEKARPVELDPNLIADELSQLIEEDKVQNVDTKIFDNSLYFAEEGICNRLMRLLEKEQASIVNSGQLNQTITEVENELDISYDETQKAAIAAALTSKVFVLTGGPGTGKTTVINGIISAYAKLYKIDLHTRENLPILLAAPTGRAARRMNELTGLPSATIHRHLGMTGDDDTSHLSDYLDADLIIVDEFSMVDTWLANQLLSNISSNTQLLIVGDADQLPSVGPGQVLADLLKISGIPQVRLTTIYRQSEDSTIVTLANHIRQGHLPADFTDKKPDRSYFEARNEHIPHLIEQIVSAALRNGIAPYDIQVLAPMYRGAAGIDAINQMMQTLLNPLEKDQLSFENLDNHYQVGDKIIHLINDAENNVFNGDLGIITDLIPSKYSESKQDELILQFDENELICPRNEWYKIRLAYAMSIHKAQGSEFPVVILPITSSSHRMLQRNLIYTAVTRAKSKLILLGEFAAFDYATKHTGTIRKTYLKERFPSKEEIVENGTMSVEDYILTEENYSQIDPLIGLRDEDIEAIFKGGGKELD</sequence>
<comment type="similarity">
    <text evidence="3">Belongs to the RecD family. RecD2 subfamily.</text>
</comment>
<dbReference type="GO" id="GO:0003677">
    <property type="term" value="F:DNA binding"/>
    <property type="evidence" value="ECO:0007669"/>
    <property type="project" value="UniProtKB-UniRule"/>
</dbReference>
<feature type="domain" description="ATP-dependent RecD2 DNA helicase-like helix-hairpin-helix" evidence="5">
    <location>
        <begin position="146"/>
        <end position="236"/>
    </location>
</feature>
<dbReference type="HAMAP" id="MF_01488">
    <property type="entry name" value="RecD2"/>
    <property type="match status" value="1"/>
</dbReference>
<evidence type="ECO:0000256" key="3">
    <source>
        <dbReference type="HAMAP-Rule" id="MF_01488"/>
    </source>
</evidence>
<accession>A0A380KZA2</accession>
<feature type="domain" description="UvrD-like helicase C-terminal" evidence="4">
    <location>
        <begin position="660"/>
        <end position="708"/>
    </location>
</feature>
<dbReference type="GO" id="GO:0009338">
    <property type="term" value="C:exodeoxyribonuclease V complex"/>
    <property type="evidence" value="ECO:0007669"/>
    <property type="project" value="TreeGrafter"/>
</dbReference>
<dbReference type="InterPro" id="IPR006345">
    <property type="entry name" value="RecD2"/>
</dbReference>
<evidence type="ECO:0000256" key="2">
    <source>
        <dbReference type="ARBA" id="ARBA00022840"/>
    </source>
</evidence>
<dbReference type="InterPro" id="IPR041451">
    <property type="entry name" value="RecD2_SH13"/>
</dbReference>
<dbReference type="STRING" id="1123307.GCA_000380065_01165"/>
<evidence type="ECO:0000313" key="8">
    <source>
        <dbReference type="EMBL" id="SUN77323.1"/>
    </source>
</evidence>
<gene>
    <name evidence="8" type="primary">recD_2</name>
    <name evidence="3" type="synonym">recD2</name>
    <name evidence="8" type="ORF">NCTC13765_01841</name>
</gene>
<keyword evidence="2 3" id="KW-0067">ATP-binding</keyword>
<dbReference type="InterPro" id="IPR029493">
    <property type="entry name" value="RecD2-like_HHH"/>
</dbReference>
<dbReference type="Pfam" id="PF23139">
    <property type="entry name" value="OB_YrrC"/>
    <property type="match status" value="1"/>
</dbReference>